<dbReference type="FunFam" id="3.50.80.10:FF:000001">
    <property type="entry name" value="D-aminoacyl-tRNA deacylase"/>
    <property type="match status" value="1"/>
</dbReference>
<evidence type="ECO:0008006" key="3">
    <source>
        <dbReference type="Google" id="ProtNLM"/>
    </source>
</evidence>
<comment type="similarity">
    <text evidence="1">Belongs to the DTD family.</text>
</comment>
<dbReference type="HAMAP" id="MF_00518">
    <property type="entry name" value="Deacylase_Dtd"/>
    <property type="match status" value="1"/>
</dbReference>
<evidence type="ECO:0000256" key="1">
    <source>
        <dbReference type="ARBA" id="ARBA00009673"/>
    </source>
</evidence>
<dbReference type="EMBL" id="UINC01000078">
    <property type="protein sequence ID" value="SUZ48659.1"/>
    <property type="molecule type" value="Genomic_DNA"/>
</dbReference>
<evidence type="ECO:0000313" key="2">
    <source>
        <dbReference type="EMBL" id="SUZ48659.1"/>
    </source>
</evidence>
<gene>
    <name evidence="2" type="ORF">METZ01_LOCUS1513</name>
</gene>
<dbReference type="NCBIfam" id="TIGR00256">
    <property type="entry name" value="D-aminoacyl-tRNA deacylase"/>
    <property type="match status" value="1"/>
</dbReference>
<name>A0A381N2G8_9ZZZZ</name>
<dbReference type="InterPro" id="IPR003732">
    <property type="entry name" value="Daa-tRNA_deacyls_DTD"/>
</dbReference>
<protein>
    <recommendedName>
        <fullName evidence="3">D-aminoacyl-tRNA deacylase</fullName>
    </recommendedName>
</protein>
<accession>A0A381N2G8</accession>
<reference evidence="2" key="1">
    <citation type="submission" date="2018-05" db="EMBL/GenBank/DDBJ databases">
        <authorList>
            <person name="Lanie J.A."/>
            <person name="Ng W.-L."/>
            <person name="Kazmierczak K.M."/>
            <person name="Andrzejewski T.M."/>
            <person name="Davidsen T.M."/>
            <person name="Wayne K.J."/>
            <person name="Tettelin H."/>
            <person name="Glass J.I."/>
            <person name="Rusch D."/>
            <person name="Podicherti R."/>
            <person name="Tsui H.-C.T."/>
            <person name="Winkler M.E."/>
        </authorList>
    </citation>
    <scope>NUCLEOTIDE SEQUENCE</scope>
</reference>
<dbReference type="Gene3D" id="3.50.80.10">
    <property type="entry name" value="D-tyrosyl-tRNA(Tyr) deacylase"/>
    <property type="match status" value="1"/>
</dbReference>
<dbReference type="InterPro" id="IPR023509">
    <property type="entry name" value="DTD-like_sf"/>
</dbReference>
<dbReference type="PANTHER" id="PTHR10472">
    <property type="entry name" value="D-TYROSYL-TRNA TYR DEACYLASE"/>
    <property type="match status" value="1"/>
</dbReference>
<dbReference type="GO" id="GO:0005737">
    <property type="term" value="C:cytoplasm"/>
    <property type="evidence" value="ECO:0007669"/>
    <property type="project" value="InterPro"/>
</dbReference>
<dbReference type="PANTHER" id="PTHR10472:SF5">
    <property type="entry name" value="D-AMINOACYL-TRNA DEACYLASE 1"/>
    <property type="match status" value="1"/>
</dbReference>
<dbReference type="SUPFAM" id="SSF69500">
    <property type="entry name" value="DTD-like"/>
    <property type="match status" value="1"/>
</dbReference>
<dbReference type="AlphaFoldDB" id="A0A381N2G8"/>
<organism evidence="2">
    <name type="scientific">marine metagenome</name>
    <dbReference type="NCBI Taxonomy" id="408172"/>
    <lineage>
        <taxon>unclassified sequences</taxon>
        <taxon>metagenomes</taxon>
        <taxon>ecological metagenomes</taxon>
    </lineage>
</organism>
<dbReference type="GO" id="GO:0051500">
    <property type="term" value="F:D-tyrosyl-tRNA(Tyr) deacylase activity"/>
    <property type="evidence" value="ECO:0007669"/>
    <property type="project" value="TreeGrafter"/>
</dbReference>
<sequence>MIGLIQRVEKAKITIEDQSICKIKKGLLVLVAIQPNDNEDIAERLAKKISTYRIFPDENDRMNKSITDKNYELMLVPQFTLAADTAKGARPSFTHAANPETGKKYFDLLYKNCIKRVKKTYCGVFGEYMKISLTNDGPATFWLEVN</sequence>
<proteinExistence type="inferred from homology"/>
<dbReference type="Pfam" id="PF02580">
    <property type="entry name" value="Tyr_Deacylase"/>
    <property type="match status" value="1"/>
</dbReference>